<reference evidence="3 4" key="1">
    <citation type="journal article" date="2024" name="Plant J.">
        <title>Genome sequences and population genomics reveal climatic adaptation and genomic divergence between two closely related sweetgum species.</title>
        <authorList>
            <person name="Xu W.Q."/>
            <person name="Ren C.Q."/>
            <person name="Zhang X.Y."/>
            <person name="Comes H.P."/>
            <person name="Liu X.H."/>
            <person name="Li Y.G."/>
            <person name="Kettle C.J."/>
            <person name="Jalonen R."/>
            <person name="Gaisberger H."/>
            <person name="Ma Y.Z."/>
            <person name="Qiu Y.X."/>
        </authorList>
    </citation>
    <scope>NUCLEOTIDE SEQUENCE [LARGE SCALE GENOMIC DNA]</scope>
    <source>
        <strain evidence="3">Hangzhou</strain>
    </source>
</reference>
<sequence>MNRRELLIDLFQACNSGRWVAQLHSQVIKTGFAHDSFFATKLNSFYAKYTSLETARKLFDETPHRSVYLWNAILKSYCREKQWAETLCLFSNMISAAVSSEDKPDNFTIPIALKACAGLRAITSGKIIHGFVKKSEKIGSDMFVGSALIELYSKCGQMGNALKVFEEFPRPDVVLWTSMVTGYEQNGNAEEALKFFSQMVMMERLNPDPVTLICVVSACARLSDLKDGSCIHGFVIRRGFDTDLCLVNSLLNLYAKTGSIKIAANLFRKMPEKDVISWSSMVACYAHNGAAIEALDIFNEMIIKRFEPNSVSIVSALQACAVACNLEEGKKIHELASLKGFELDVSVSTTLIDMYMKCLSPDEAVSLFERIPRKDVVSWAALLSGFMEFLTLLWRYVTFATCQIGIYQIPIENGFGIYELKLA</sequence>
<proteinExistence type="predicted"/>
<dbReference type="Proteomes" id="UP001415857">
    <property type="component" value="Unassembled WGS sequence"/>
</dbReference>
<dbReference type="GO" id="GO:0003723">
    <property type="term" value="F:RNA binding"/>
    <property type="evidence" value="ECO:0007669"/>
    <property type="project" value="InterPro"/>
</dbReference>
<comment type="caution">
    <text evidence="3">The sequence shown here is derived from an EMBL/GenBank/DDBJ whole genome shotgun (WGS) entry which is preliminary data.</text>
</comment>
<feature type="repeat" description="PPR" evidence="2">
    <location>
        <begin position="274"/>
        <end position="308"/>
    </location>
</feature>
<organism evidence="3 4">
    <name type="scientific">Liquidambar formosana</name>
    <name type="common">Formosan gum</name>
    <dbReference type="NCBI Taxonomy" id="63359"/>
    <lineage>
        <taxon>Eukaryota</taxon>
        <taxon>Viridiplantae</taxon>
        <taxon>Streptophyta</taxon>
        <taxon>Embryophyta</taxon>
        <taxon>Tracheophyta</taxon>
        <taxon>Spermatophyta</taxon>
        <taxon>Magnoliopsida</taxon>
        <taxon>eudicotyledons</taxon>
        <taxon>Gunneridae</taxon>
        <taxon>Pentapetalae</taxon>
        <taxon>Saxifragales</taxon>
        <taxon>Altingiaceae</taxon>
        <taxon>Liquidambar</taxon>
    </lineage>
</organism>
<feature type="repeat" description="PPR" evidence="2">
    <location>
        <begin position="66"/>
        <end position="100"/>
    </location>
</feature>
<dbReference type="PROSITE" id="PS51375">
    <property type="entry name" value="PPR"/>
    <property type="match status" value="3"/>
</dbReference>
<dbReference type="InterPro" id="IPR046960">
    <property type="entry name" value="PPR_At4g14850-like_plant"/>
</dbReference>
<dbReference type="NCBIfam" id="TIGR00756">
    <property type="entry name" value="PPR"/>
    <property type="match status" value="3"/>
</dbReference>
<dbReference type="PANTHER" id="PTHR47926:SF431">
    <property type="entry name" value="PENTATRICOPEPTIDE REPEAT-CONTAINING PROTEIN-RELATED"/>
    <property type="match status" value="1"/>
</dbReference>
<evidence type="ECO:0000313" key="4">
    <source>
        <dbReference type="Proteomes" id="UP001415857"/>
    </source>
</evidence>
<evidence type="ECO:0000256" key="1">
    <source>
        <dbReference type="ARBA" id="ARBA00022737"/>
    </source>
</evidence>
<protein>
    <recommendedName>
        <fullName evidence="5">Pentatricopeptide repeat-containing protein</fullName>
    </recommendedName>
</protein>
<dbReference type="PANTHER" id="PTHR47926">
    <property type="entry name" value="PENTATRICOPEPTIDE REPEAT-CONTAINING PROTEIN"/>
    <property type="match status" value="1"/>
</dbReference>
<keyword evidence="4" id="KW-1185">Reference proteome</keyword>
<evidence type="ECO:0000313" key="3">
    <source>
        <dbReference type="EMBL" id="KAK9272823.1"/>
    </source>
</evidence>
<dbReference type="Pfam" id="PF01535">
    <property type="entry name" value="PPR"/>
    <property type="match status" value="5"/>
</dbReference>
<feature type="repeat" description="PPR" evidence="2">
    <location>
        <begin position="172"/>
        <end position="202"/>
    </location>
</feature>
<evidence type="ECO:0000256" key="2">
    <source>
        <dbReference type="PROSITE-ProRule" id="PRU00708"/>
    </source>
</evidence>
<evidence type="ECO:0008006" key="5">
    <source>
        <dbReference type="Google" id="ProtNLM"/>
    </source>
</evidence>
<accession>A0AAP0NH18</accession>
<name>A0AAP0NH18_LIQFO</name>
<gene>
    <name evidence="3" type="ORF">L1049_003201</name>
</gene>
<dbReference type="GO" id="GO:0009451">
    <property type="term" value="P:RNA modification"/>
    <property type="evidence" value="ECO:0007669"/>
    <property type="project" value="InterPro"/>
</dbReference>
<dbReference type="FunFam" id="1.25.40.10:FF:000073">
    <property type="entry name" value="Pentatricopeptide repeat-containing protein chloroplastic"/>
    <property type="match status" value="2"/>
</dbReference>
<dbReference type="InterPro" id="IPR002885">
    <property type="entry name" value="PPR_rpt"/>
</dbReference>
<dbReference type="Gene3D" id="1.25.40.10">
    <property type="entry name" value="Tetratricopeptide repeat domain"/>
    <property type="match status" value="3"/>
</dbReference>
<dbReference type="EMBL" id="JBBPBK010000013">
    <property type="protein sequence ID" value="KAK9272823.1"/>
    <property type="molecule type" value="Genomic_DNA"/>
</dbReference>
<dbReference type="AlphaFoldDB" id="A0AAP0NH18"/>
<keyword evidence="1" id="KW-0677">Repeat</keyword>
<dbReference type="InterPro" id="IPR011990">
    <property type="entry name" value="TPR-like_helical_dom_sf"/>
</dbReference>
<dbReference type="Pfam" id="PF13041">
    <property type="entry name" value="PPR_2"/>
    <property type="match status" value="1"/>
</dbReference>